<sequence>MNLNHSEFKDQLPSPLICRICGDVARGLNFSVISCMSCKMFFRRHALLSLLKQQCHFDDNCSITRKTRKCCLPCRLKKCFQTGMDVQLIRHSHERKKTIELSKPRPLSLLENDRSTLTPDEWNLLSNIINAYDEQNLCSRTTDFLKNQFSLPPKIRSKNSNTLNYIGTLFSNMYIFIERCPLFYSLPLNFRQALIKRNLNAVGSFNAFFLAKEMNIFENEACSKFIDNIYGYGYSNSVIQASQRLQQNGTLIKIMLMIMTFSSNCAPVTINYTENIQIIFNPKILINIQDIFVTMFWKYLIYQYGFNEATIRFLSLVQSILDMIQRMYKGLNIEKHWTMVENTVEQTIHSLSLENNSS</sequence>
<dbReference type="PANTHER" id="PTHR24082">
    <property type="entry name" value="NUCLEAR HORMONE RECEPTOR"/>
    <property type="match status" value="1"/>
</dbReference>
<keyword evidence="11" id="KW-1185">Reference proteome</keyword>
<dbReference type="Pfam" id="PF00105">
    <property type="entry name" value="zf-C4"/>
    <property type="match status" value="1"/>
</dbReference>
<dbReference type="GO" id="GO:0000122">
    <property type="term" value="P:negative regulation of transcription by RNA polymerase II"/>
    <property type="evidence" value="ECO:0007669"/>
    <property type="project" value="TreeGrafter"/>
</dbReference>
<evidence type="ECO:0000259" key="9">
    <source>
        <dbReference type="PROSITE" id="PS51030"/>
    </source>
</evidence>
<name>A0A814E121_9BILA</name>
<evidence type="ECO:0000313" key="10">
    <source>
        <dbReference type="EMBL" id="CAF0962338.1"/>
    </source>
</evidence>
<reference evidence="10" key="1">
    <citation type="submission" date="2021-02" db="EMBL/GenBank/DDBJ databases">
        <authorList>
            <person name="Nowell W R."/>
        </authorList>
    </citation>
    <scope>NUCLEOTIDE SEQUENCE</scope>
</reference>
<accession>A0A814E121</accession>
<dbReference type="GO" id="GO:0030154">
    <property type="term" value="P:cell differentiation"/>
    <property type="evidence" value="ECO:0007669"/>
    <property type="project" value="TreeGrafter"/>
</dbReference>
<dbReference type="SMART" id="SM00399">
    <property type="entry name" value="ZnF_C4"/>
    <property type="match status" value="1"/>
</dbReference>
<evidence type="ECO:0000256" key="7">
    <source>
        <dbReference type="ARBA" id="ARBA00023170"/>
    </source>
</evidence>
<keyword evidence="5" id="KW-0238">DNA-binding</keyword>
<organism evidence="10 11">
    <name type="scientific">Rotaria sordida</name>
    <dbReference type="NCBI Taxonomy" id="392033"/>
    <lineage>
        <taxon>Eukaryota</taxon>
        <taxon>Metazoa</taxon>
        <taxon>Spiralia</taxon>
        <taxon>Gnathifera</taxon>
        <taxon>Rotifera</taxon>
        <taxon>Eurotatoria</taxon>
        <taxon>Bdelloidea</taxon>
        <taxon>Philodinida</taxon>
        <taxon>Philodinidae</taxon>
        <taxon>Rotaria</taxon>
    </lineage>
</organism>
<dbReference type="InterPro" id="IPR013088">
    <property type="entry name" value="Znf_NHR/GATA"/>
</dbReference>
<evidence type="ECO:0000256" key="8">
    <source>
        <dbReference type="ARBA" id="ARBA00023242"/>
    </source>
</evidence>
<dbReference type="GO" id="GO:0004879">
    <property type="term" value="F:nuclear receptor activity"/>
    <property type="evidence" value="ECO:0007669"/>
    <property type="project" value="TreeGrafter"/>
</dbReference>
<keyword evidence="8" id="KW-0539">Nucleus</keyword>
<dbReference type="GO" id="GO:0008270">
    <property type="term" value="F:zinc ion binding"/>
    <property type="evidence" value="ECO:0007669"/>
    <property type="project" value="UniProtKB-KW"/>
</dbReference>
<keyword evidence="1" id="KW-0479">Metal-binding</keyword>
<dbReference type="InterPro" id="IPR035500">
    <property type="entry name" value="NHR-like_dom_sf"/>
</dbReference>
<dbReference type="GO" id="GO:0045944">
    <property type="term" value="P:positive regulation of transcription by RNA polymerase II"/>
    <property type="evidence" value="ECO:0007669"/>
    <property type="project" value="TreeGrafter"/>
</dbReference>
<proteinExistence type="predicted"/>
<evidence type="ECO:0000256" key="4">
    <source>
        <dbReference type="ARBA" id="ARBA00023015"/>
    </source>
</evidence>
<evidence type="ECO:0000256" key="1">
    <source>
        <dbReference type="ARBA" id="ARBA00022723"/>
    </source>
</evidence>
<keyword evidence="6" id="KW-0804">Transcription</keyword>
<dbReference type="PANTHER" id="PTHR24082:SF283">
    <property type="entry name" value="NUCLEAR HORMONE RECEPTOR HR96"/>
    <property type="match status" value="1"/>
</dbReference>
<dbReference type="InterPro" id="IPR050234">
    <property type="entry name" value="Nuclear_hormone_rcpt_NR1"/>
</dbReference>
<gene>
    <name evidence="10" type="ORF">JXQ802_LOCUS12251</name>
</gene>
<protein>
    <recommendedName>
        <fullName evidence="9">Nuclear receptor domain-containing protein</fullName>
    </recommendedName>
</protein>
<feature type="domain" description="Nuclear receptor" evidence="9">
    <location>
        <begin position="15"/>
        <end position="91"/>
    </location>
</feature>
<keyword evidence="7" id="KW-0675">Receptor</keyword>
<evidence type="ECO:0000313" key="11">
    <source>
        <dbReference type="Proteomes" id="UP000663870"/>
    </source>
</evidence>
<dbReference type="SUPFAM" id="SSF57716">
    <property type="entry name" value="Glucocorticoid receptor-like (DNA-binding domain)"/>
    <property type="match status" value="1"/>
</dbReference>
<keyword evidence="3" id="KW-0862">Zinc</keyword>
<dbReference type="Gene3D" id="3.30.50.10">
    <property type="entry name" value="Erythroid Transcription Factor GATA-1, subunit A"/>
    <property type="match status" value="1"/>
</dbReference>
<evidence type="ECO:0000256" key="2">
    <source>
        <dbReference type="ARBA" id="ARBA00022771"/>
    </source>
</evidence>
<dbReference type="PRINTS" id="PR00047">
    <property type="entry name" value="STROIDFINGER"/>
</dbReference>
<keyword evidence="4" id="KW-0805">Transcription regulation</keyword>
<evidence type="ECO:0000256" key="3">
    <source>
        <dbReference type="ARBA" id="ARBA00022833"/>
    </source>
</evidence>
<comment type="caution">
    <text evidence="10">The sequence shown here is derived from an EMBL/GenBank/DDBJ whole genome shotgun (WGS) entry which is preliminary data.</text>
</comment>
<dbReference type="AlphaFoldDB" id="A0A814E121"/>
<dbReference type="SUPFAM" id="SSF48508">
    <property type="entry name" value="Nuclear receptor ligand-binding domain"/>
    <property type="match status" value="1"/>
</dbReference>
<dbReference type="PROSITE" id="PS00031">
    <property type="entry name" value="NUCLEAR_REC_DBD_1"/>
    <property type="match status" value="1"/>
</dbReference>
<dbReference type="GO" id="GO:0000978">
    <property type="term" value="F:RNA polymerase II cis-regulatory region sequence-specific DNA binding"/>
    <property type="evidence" value="ECO:0007669"/>
    <property type="project" value="TreeGrafter"/>
</dbReference>
<evidence type="ECO:0000256" key="6">
    <source>
        <dbReference type="ARBA" id="ARBA00023163"/>
    </source>
</evidence>
<evidence type="ECO:0000256" key="5">
    <source>
        <dbReference type="ARBA" id="ARBA00023125"/>
    </source>
</evidence>
<keyword evidence="2" id="KW-0863">Zinc-finger</keyword>
<dbReference type="Proteomes" id="UP000663870">
    <property type="component" value="Unassembled WGS sequence"/>
</dbReference>
<dbReference type="InterPro" id="IPR001628">
    <property type="entry name" value="Znf_hrmn_rcpt"/>
</dbReference>
<dbReference type="EMBL" id="CAJNOL010000250">
    <property type="protein sequence ID" value="CAF0962338.1"/>
    <property type="molecule type" value="Genomic_DNA"/>
</dbReference>
<dbReference type="PROSITE" id="PS51030">
    <property type="entry name" value="NUCLEAR_REC_DBD_2"/>
    <property type="match status" value="1"/>
</dbReference>